<dbReference type="OrthoDB" id="8596207at2"/>
<dbReference type="STRING" id="580332.Slit_1892"/>
<dbReference type="HOGENOM" id="CLU_2811094_0_0_4"/>
<keyword evidence="1" id="KW-0472">Membrane</keyword>
<protein>
    <submittedName>
        <fullName evidence="2">Uncharacterized protein</fullName>
    </submittedName>
</protein>
<accession>D5CT35</accession>
<keyword evidence="1" id="KW-1133">Transmembrane helix</keyword>
<dbReference type="Proteomes" id="UP000001625">
    <property type="component" value="Chromosome"/>
</dbReference>
<evidence type="ECO:0000313" key="2">
    <source>
        <dbReference type="EMBL" id="ADE12121.1"/>
    </source>
</evidence>
<dbReference type="RefSeq" id="WP_013030019.1">
    <property type="nucleotide sequence ID" value="NC_013959.1"/>
</dbReference>
<reference evidence="2 3" key="1">
    <citation type="submission" date="2010-03" db="EMBL/GenBank/DDBJ databases">
        <title>Complete sequence of Sideroxydans lithotrophicus ES-1.</title>
        <authorList>
            <consortium name="US DOE Joint Genome Institute"/>
            <person name="Lucas S."/>
            <person name="Copeland A."/>
            <person name="Lapidus A."/>
            <person name="Cheng J.-F."/>
            <person name="Bruce D."/>
            <person name="Goodwin L."/>
            <person name="Pitluck S."/>
            <person name="Munk A.C."/>
            <person name="Detter J.C."/>
            <person name="Han C."/>
            <person name="Tapia R."/>
            <person name="Larimer F."/>
            <person name="Land M."/>
            <person name="Hauser L."/>
            <person name="Kyrpides N."/>
            <person name="Ivanova N."/>
            <person name="Emerson D."/>
            <person name="Woyke T."/>
        </authorList>
    </citation>
    <scope>NUCLEOTIDE SEQUENCE [LARGE SCALE GENOMIC DNA]</scope>
    <source>
        <strain evidence="2 3">ES-1</strain>
    </source>
</reference>
<proteinExistence type="predicted"/>
<name>D5CT35_SIDLE</name>
<keyword evidence="1" id="KW-0812">Transmembrane</keyword>
<dbReference type="AlphaFoldDB" id="D5CT35"/>
<keyword evidence="3" id="KW-1185">Reference proteome</keyword>
<evidence type="ECO:0000313" key="3">
    <source>
        <dbReference type="Proteomes" id="UP000001625"/>
    </source>
</evidence>
<dbReference type="EMBL" id="CP001965">
    <property type="protein sequence ID" value="ADE12121.1"/>
    <property type="molecule type" value="Genomic_DNA"/>
</dbReference>
<sequence length="69" mass="7285">MLKKLLELITGDDNITLEPAYVWWCIAVIVGLGLEIYCTLTGKAFDLKAYGLGVGSLLIGGGVGKKLGT</sequence>
<gene>
    <name evidence="2" type="ordered locus">Slit_1892</name>
</gene>
<dbReference type="KEGG" id="slt:Slit_1892"/>
<feature type="transmembrane region" description="Helical" evidence="1">
    <location>
        <begin position="20"/>
        <end position="40"/>
    </location>
</feature>
<evidence type="ECO:0000256" key="1">
    <source>
        <dbReference type="SAM" id="Phobius"/>
    </source>
</evidence>
<organism evidence="2 3">
    <name type="scientific">Sideroxydans lithotrophicus (strain ES-1)</name>
    <dbReference type="NCBI Taxonomy" id="580332"/>
    <lineage>
        <taxon>Bacteria</taxon>
        <taxon>Pseudomonadati</taxon>
        <taxon>Pseudomonadota</taxon>
        <taxon>Betaproteobacteria</taxon>
        <taxon>Nitrosomonadales</taxon>
        <taxon>Gallionellaceae</taxon>
        <taxon>Sideroxydans</taxon>
    </lineage>
</organism>
<dbReference type="eggNOG" id="ENOG502ZVFU">
    <property type="taxonomic scope" value="Bacteria"/>
</dbReference>